<name>A0A7K3LVG4_9ACTN</name>
<keyword evidence="3" id="KW-1185">Reference proteome</keyword>
<feature type="region of interest" description="Disordered" evidence="1">
    <location>
        <begin position="266"/>
        <end position="312"/>
    </location>
</feature>
<organism evidence="2 3">
    <name type="scientific">Gordonia desulfuricans</name>
    <dbReference type="NCBI Taxonomy" id="89051"/>
    <lineage>
        <taxon>Bacteria</taxon>
        <taxon>Bacillati</taxon>
        <taxon>Actinomycetota</taxon>
        <taxon>Actinomycetes</taxon>
        <taxon>Mycobacteriales</taxon>
        <taxon>Gordoniaceae</taxon>
        <taxon>Gordonia</taxon>
    </lineage>
</organism>
<evidence type="ECO:0000313" key="2">
    <source>
        <dbReference type="EMBL" id="NDK92285.1"/>
    </source>
</evidence>
<dbReference type="InterPro" id="IPR011991">
    <property type="entry name" value="ArsR-like_HTH"/>
</dbReference>
<dbReference type="InterPro" id="IPR036388">
    <property type="entry name" value="WH-like_DNA-bd_sf"/>
</dbReference>
<dbReference type="SUPFAM" id="SSF46785">
    <property type="entry name" value="Winged helix' DNA-binding domain"/>
    <property type="match status" value="1"/>
</dbReference>
<comment type="caution">
    <text evidence="2">The sequence shown here is derived from an EMBL/GenBank/DDBJ whole genome shotgun (WGS) entry which is preliminary data.</text>
</comment>
<protein>
    <submittedName>
        <fullName evidence="2">Transcriptional regulator</fullName>
    </submittedName>
</protein>
<evidence type="ECO:0000256" key="1">
    <source>
        <dbReference type="SAM" id="MobiDB-lite"/>
    </source>
</evidence>
<accession>A0A7K3LVG4</accession>
<evidence type="ECO:0000313" key="3">
    <source>
        <dbReference type="Proteomes" id="UP000466307"/>
    </source>
</evidence>
<dbReference type="CDD" id="cd00090">
    <property type="entry name" value="HTH_ARSR"/>
    <property type="match status" value="1"/>
</dbReference>
<feature type="compositionally biased region" description="Low complexity" evidence="1">
    <location>
        <begin position="280"/>
        <end position="292"/>
    </location>
</feature>
<dbReference type="PANTHER" id="PTHR30363:SF28">
    <property type="entry name" value="TRANSCRIPTIONAL REGULATORY PROTEIN-RELATED"/>
    <property type="match status" value="1"/>
</dbReference>
<feature type="compositionally biased region" description="Pro residues" evidence="1">
    <location>
        <begin position="266"/>
        <end position="277"/>
    </location>
</feature>
<dbReference type="Proteomes" id="UP000466307">
    <property type="component" value="Unassembled WGS sequence"/>
</dbReference>
<feature type="region of interest" description="Disordered" evidence="1">
    <location>
        <begin position="1"/>
        <end position="25"/>
    </location>
</feature>
<dbReference type="EMBL" id="JAADZU010000111">
    <property type="protein sequence ID" value="NDK92285.1"/>
    <property type="molecule type" value="Genomic_DNA"/>
</dbReference>
<dbReference type="PANTHER" id="PTHR30363">
    <property type="entry name" value="HTH-TYPE TRANSCRIPTIONAL REGULATOR SRLR-RELATED"/>
    <property type="match status" value="1"/>
</dbReference>
<dbReference type="Pfam" id="PF12840">
    <property type="entry name" value="HTH_20"/>
    <property type="match status" value="1"/>
</dbReference>
<feature type="compositionally biased region" description="Low complexity" evidence="1">
    <location>
        <begin position="300"/>
        <end position="312"/>
    </location>
</feature>
<dbReference type="AlphaFoldDB" id="A0A7K3LVG4"/>
<dbReference type="Gene3D" id="1.10.10.10">
    <property type="entry name" value="Winged helix-like DNA-binding domain superfamily/Winged helix DNA-binding domain"/>
    <property type="match status" value="1"/>
</dbReference>
<dbReference type="InterPro" id="IPR036390">
    <property type="entry name" value="WH_DNA-bd_sf"/>
</dbReference>
<dbReference type="InterPro" id="IPR050313">
    <property type="entry name" value="Carb_Metab_HTH_regulators"/>
</dbReference>
<proteinExistence type="predicted"/>
<reference evidence="2 3" key="1">
    <citation type="submission" date="2020-01" db="EMBL/GenBank/DDBJ databases">
        <title>Investigation of new actinobacteria for the biodesulphurisation of diesel fuel.</title>
        <authorList>
            <person name="Athi Narayanan S.M."/>
        </authorList>
    </citation>
    <scope>NUCLEOTIDE SEQUENCE [LARGE SCALE GENOMIC DNA]</scope>
    <source>
        <strain evidence="2 3">213E</strain>
    </source>
</reference>
<gene>
    <name evidence="2" type="ORF">GYA93_22385</name>
</gene>
<sequence>MVGSSPLPPRVRADPAGGLRAPFLEPGNQLRHTCVVKTMPSDVEPTVDAAHHGVNHPDGQTRAAVVALLVEDGPLTAGEIGERLGISAAGVRRHLDALTAAGDVQTAQGSFGQRGGRGRPAKWFQLTPSGRGKLRHAYDDLAGAAMRKLRDVAGSDAVESFARERIEGIVAEVTPADGPDAVPTTVQGIADALTGAGYSANTRVVGSGIQICQHHCPVAHVAAEFPELCEAETAVFTELLGTHVQRLATIANGDCACTTHVPLPHPVPLSAPDPPPDGATSTTRTNPTNTPEEPSDAQPASARTATSRKASR</sequence>